<protein>
    <submittedName>
        <fullName evidence="1">Uncharacterized protein</fullName>
    </submittedName>
</protein>
<dbReference type="Proteomes" id="UP000235371">
    <property type="component" value="Unassembled WGS sequence"/>
</dbReference>
<keyword evidence="2" id="KW-1185">Reference proteome</keyword>
<evidence type="ECO:0000313" key="2">
    <source>
        <dbReference type="Proteomes" id="UP000235371"/>
    </source>
</evidence>
<name>A0A2J6THJ1_9HELO</name>
<dbReference type="RefSeq" id="XP_024739400.1">
    <property type="nucleotide sequence ID" value="XM_024888400.1"/>
</dbReference>
<dbReference type="OrthoDB" id="3513709at2759"/>
<dbReference type="GeneID" id="36596476"/>
<dbReference type="InParanoid" id="A0A2J6THJ1"/>
<sequence>MAFGNFSTKWYRDPDKFYRDPEPKWGPKVYPTYTPQTPTHTLPIINKLTRTLPSSIEIMEAIAKLAAVMSYITDIYGLAGGSAAICYATAYRFPTRLTTDINLIIQPDLDIRITAEEVARILCCVQFSDDFAVKNISGVDIPQVKVMRGKKEVLVDVEILDYHVWEDRRTDYDLSLSGNERWGLLIEKKVDKKDREESGGQAGGQVVDQIVAQNVFLMNAVWMLRQKILMWNEREGLQRANDKVDIVTLCDVLDEAKRTLKIRNERDIRKLKEFLKDFDNDPMVLGSVIECPEVFGPWYNLKWVRRTFAGFLFFAIPLAVDYYTATTQ</sequence>
<accession>A0A2J6THJ1</accession>
<reference evidence="1 2" key="1">
    <citation type="submission" date="2016-04" db="EMBL/GenBank/DDBJ databases">
        <title>A degradative enzymes factory behind the ericoid mycorrhizal symbiosis.</title>
        <authorList>
            <consortium name="DOE Joint Genome Institute"/>
            <person name="Martino E."/>
            <person name="Morin E."/>
            <person name="Grelet G."/>
            <person name="Kuo A."/>
            <person name="Kohler A."/>
            <person name="Daghino S."/>
            <person name="Barry K."/>
            <person name="Choi C."/>
            <person name="Cichocki N."/>
            <person name="Clum A."/>
            <person name="Copeland A."/>
            <person name="Hainaut M."/>
            <person name="Haridas S."/>
            <person name="Labutti K."/>
            <person name="Lindquist E."/>
            <person name="Lipzen A."/>
            <person name="Khouja H.-R."/>
            <person name="Murat C."/>
            <person name="Ohm R."/>
            <person name="Olson A."/>
            <person name="Spatafora J."/>
            <person name="Veneault-Fourrey C."/>
            <person name="Henrissat B."/>
            <person name="Grigoriev I."/>
            <person name="Martin F."/>
            <person name="Perotto S."/>
        </authorList>
    </citation>
    <scope>NUCLEOTIDE SEQUENCE [LARGE SCALE GENOMIC DNA]</scope>
    <source>
        <strain evidence="1 2">E</strain>
    </source>
</reference>
<evidence type="ECO:0000313" key="1">
    <source>
        <dbReference type="EMBL" id="PMD62496.1"/>
    </source>
</evidence>
<organism evidence="1 2">
    <name type="scientific">Hyaloscypha bicolor E</name>
    <dbReference type="NCBI Taxonomy" id="1095630"/>
    <lineage>
        <taxon>Eukaryota</taxon>
        <taxon>Fungi</taxon>
        <taxon>Dikarya</taxon>
        <taxon>Ascomycota</taxon>
        <taxon>Pezizomycotina</taxon>
        <taxon>Leotiomycetes</taxon>
        <taxon>Helotiales</taxon>
        <taxon>Hyaloscyphaceae</taxon>
        <taxon>Hyaloscypha</taxon>
        <taxon>Hyaloscypha bicolor</taxon>
    </lineage>
</organism>
<gene>
    <name evidence="1" type="ORF">K444DRAFT_717255</name>
</gene>
<dbReference type="AlphaFoldDB" id="A0A2J6THJ1"/>
<dbReference type="EMBL" id="KZ613783">
    <property type="protein sequence ID" value="PMD62496.1"/>
    <property type="molecule type" value="Genomic_DNA"/>
</dbReference>
<proteinExistence type="predicted"/>